<dbReference type="Proteomes" id="UP000218165">
    <property type="component" value="Chromosome"/>
</dbReference>
<dbReference type="EMBL" id="CP023563">
    <property type="protein sequence ID" value="ATG51010.1"/>
    <property type="molecule type" value="Genomic_DNA"/>
</dbReference>
<accession>A0A291GLR2</accession>
<proteinExistence type="predicted"/>
<dbReference type="AlphaFoldDB" id="A0A291GLR2"/>
<protein>
    <recommendedName>
        <fullName evidence="3">Tetratricopeptide repeat protein</fullName>
    </recommendedName>
</protein>
<gene>
    <name evidence="1" type="ORF">CFK38_05300</name>
</gene>
<dbReference type="KEGG" id="brz:CFK38_05300"/>
<dbReference type="RefSeq" id="WP_096802148.1">
    <property type="nucleotide sequence ID" value="NZ_CP023563.1"/>
</dbReference>
<keyword evidence="2" id="KW-1185">Reference proteome</keyword>
<name>A0A291GLR2_9MICO</name>
<evidence type="ECO:0000313" key="2">
    <source>
        <dbReference type="Proteomes" id="UP000218165"/>
    </source>
</evidence>
<reference evidence="2" key="1">
    <citation type="submission" date="2017-09" db="EMBL/GenBank/DDBJ databases">
        <title>Brachybacterium sp. VM2412.</title>
        <authorList>
            <person name="Tak E.J."/>
            <person name="Bae J.-W."/>
        </authorList>
    </citation>
    <scope>NUCLEOTIDE SEQUENCE [LARGE SCALE GENOMIC DNA]</scope>
    <source>
        <strain evidence="2">VM2412</strain>
    </source>
</reference>
<organism evidence="1 2">
    <name type="scientific">Brachybacterium vulturis</name>
    <dbReference type="NCBI Taxonomy" id="2017484"/>
    <lineage>
        <taxon>Bacteria</taxon>
        <taxon>Bacillati</taxon>
        <taxon>Actinomycetota</taxon>
        <taxon>Actinomycetes</taxon>
        <taxon>Micrococcales</taxon>
        <taxon>Dermabacteraceae</taxon>
        <taxon>Brachybacterium</taxon>
    </lineage>
</organism>
<dbReference type="OrthoDB" id="4794262at2"/>
<sequence length="93" mass="10212">MSTPPQRVHDATRRLLDLLEHGESLSPEAIELRCELAEATAEAGHLDDSYYQVEELLKDARREHGPDHPAVARAVAAVEAVREIGMRAADTAD</sequence>
<evidence type="ECO:0008006" key="3">
    <source>
        <dbReference type="Google" id="ProtNLM"/>
    </source>
</evidence>
<evidence type="ECO:0000313" key="1">
    <source>
        <dbReference type="EMBL" id="ATG51010.1"/>
    </source>
</evidence>